<accession>A0AAV9PJK0</accession>
<dbReference type="AlphaFoldDB" id="A0AAV9PJK0"/>
<dbReference type="EMBL" id="JAVRRT010000004">
    <property type="protein sequence ID" value="KAK5172523.1"/>
    <property type="molecule type" value="Genomic_DNA"/>
</dbReference>
<keyword evidence="4" id="KW-1185">Reference proteome</keyword>
<organism evidence="3 4">
    <name type="scientific">Saxophila tyrrhenica</name>
    <dbReference type="NCBI Taxonomy" id="1690608"/>
    <lineage>
        <taxon>Eukaryota</taxon>
        <taxon>Fungi</taxon>
        <taxon>Dikarya</taxon>
        <taxon>Ascomycota</taxon>
        <taxon>Pezizomycotina</taxon>
        <taxon>Dothideomycetes</taxon>
        <taxon>Dothideomycetidae</taxon>
        <taxon>Mycosphaerellales</taxon>
        <taxon>Extremaceae</taxon>
        <taxon>Saxophila</taxon>
    </lineage>
</organism>
<name>A0AAV9PJK0_9PEZI</name>
<dbReference type="Proteomes" id="UP001337655">
    <property type="component" value="Unassembled WGS sequence"/>
</dbReference>
<reference evidence="3 4" key="1">
    <citation type="submission" date="2023-08" db="EMBL/GenBank/DDBJ databases">
        <title>Black Yeasts Isolated from many extreme environments.</title>
        <authorList>
            <person name="Coleine C."/>
            <person name="Stajich J.E."/>
            <person name="Selbmann L."/>
        </authorList>
    </citation>
    <scope>NUCLEOTIDE SEQUENCE [LARGE SCALE GENOMIC DNA]</scope>
    <source>
        <strain evidence="3 4">CCFEE 5935</strain>
    </source>
</reference>
<dbReference type="RefSeq" id="XP_064661241.1">
    <property type="nucleotide sequence ID" value="XM_064799902.1"/>
</dbReference>
<evidence type="ECO:0000256" key="1">
    <source>
        <dbReference type="SAM" id="MobiDB-lite"/>
    </source>
</evidence>
<dbReference type="Gene3D" id="3.90.70.10">
    <property type="entry name" value="Cysteine proteinases"/>
    <property type="match status" value="1"/>
</dbReference>
<dbReference type="InterPro" id="IPR001394">
    <property type="entry name" value="Peptidase_C19_UCH"/>
</dbReference>
<dbReference type="Pfam" id="PF00443">
    <property type="entry name" value="UCH"/>
    <property type="match status" value="1"/>
</dbReference>
<gene>
    <name evidence="3" type="ORF">LTR77_002643</name>
</gene>
<sequence>MDISAGTDATQSKDTTTMPDDSGPAPSGLPTIIEETKRWSRGLVNTRGYCYRNAVLQVLFNQPELRELIENGHTDCGLGQYECVLCALQHLMNTYWSNSDDSLLRWDALRFHDTLEATVPADHPLHRCFQGDKGGYSNRFLGYILDQFQQEEEQKGRSMMKTLLNFRQEVVWTCNDCQRQFRHTENWDETAHYPNNLYIIEPWRTAESLEAYFSDDSYQEEATLTGDGSAFWTKPSMARSRLELKKHGRPGSRKHGRYTCRKYIIEAPQVLLIYWLAWDYKKDSADRHAETIDLRESTKDGVHLLYKLQSVTAYLDVPAHEIAAVRQPDGKQFKTLNDLVVTQSWPGDGNVMELLSPRVEMGSHGHPGVEDFHIDLLCYRKVSE</sequence>
<feature type="domain" description="USP" evidence="2">
    <location>
        <begin position="41"/>
        <end position="382"/>
    </location>
</feature>
<dbReference type="InterPro" id="IPR028889">
    <property type="entry name" value="USP"/>
</dbReference>
<dbReference type="PROSITE" id="PS50235">
    <property type="entry name" value="USP_3"/>
    <property type="match status" value="1"/>
</dbReference>
<dbReference type="GO" id="GO:0004843">
    <property type="term" value="F:cysteine-type deubiquitinase activity"/>
    <property type="evidence" value="ECO:0007669"/>
    <property type="project" value="InterPro"/>
</dbReference>
<evidence type="ECO:0000313" key="3">
    <source>
        <dbReference type="EMBL" id="KAK5172523.1"/>
    </source>
</evidence>
<comment type="caution">
    <text evidence="3">The sequence shown here is derived from an EMBL/GenBank/DDBJ whole genome shotgun (WGS) entry which is preliminary data.</text>
</comment>
<dbReference type="GeneID" id="89923990"/>
<feature type="region of interest" description="Disordered" evidence="1">
    <location>
        <begin position="1"/>
        <end position="30"/>
    </location>
</feature>
<feature type="compositionally biased region" description="Polar residues" evidence="1">
    <location>
        <begin position="7"/>
        <end position="19"/>
    </location>
</feature>
<proteinExistence type="predicted"/>
<dbReference type="InterPro" id="IPR038765">
    <property type="entry name" value="Papain-like_cys_pep_sf"/>
</dbReference>
<evidence type="ECO:0000313" key="4">
    <source>
        <dbReference type="Proteomes" id="UP001337655"/>
    </source>
</evidence>
<dbReference type="GO" id="GO:0016579">
    <property type="term" value="P:protein deubiquitination"/>
    <property type="evidence" value="ECO:0007669"/>
    <property type="project" value="InterPro"/>
</dbReference>
<protein>
    <recommendedName>
        <fullName evidence="2">USP domain-containing protein</fullName>
    </recommendedName>
</protein>
<dbReference type="SUPFAM" id="SSF54001">
    <property type="entry name" value="Cysteine proteinases"/>
    <property type="match status" value="1"/>
</dbReference>
<evidence type="ECO:0000259" key="2">
    <source>
        <dbReference type="PROSITE" id="PS50235"/>
    </source>
</evidence>